<dbReference type="PANTHER" id="PTHR45662">
    <property type="entry name" value="PHOSPHATIDYLINOSITIDE PHOSPHATASE SAC1"/>
    <property type="match status" value="1"/>
</dbReference>
<feature type="non-terminal residue" evidence="3">
    <location>
        <position position="1"/>
    </location>
</feature>
<accession>A0A4T0FX75</accession>
<dbReference type="EMBL" id="SPNW01000011">
    <property type="protein sequence ID" value="TIA91626.1"/>
    <property type="molecule type" value="Genomic_DNA"/>
</dbReference>
<protein>
    <recommendedName>
        <fullName evidence="2">SAC domain-containing protein</fullName>
    </recommendedName>
</protein>
<dbReference type="InterPro" id="IPR002013">
    <property type="entry name" value="SAC_dom"/>
</dbReference>
<dbReference type="Proteomes" id="UP000310189">
    <property type="component" value="Unassembled WGS sequence"/>
</dbReference>
<keyword evidence="1" id="KW-1133">Transmembrane helix</keyword>
<dbReference type="OrthoDB" id="405996at2759"/>
<dbReference type="PANTHER" id="PTHR45662:SF2">
    <property type="entry name" value="PHOSPHATIDYLINOSITOL-3-PHOSPHATASE SAC1"/>
    <property type="match status" value="1"/>
</dbReference>
<evidence type="ECO:0000313" key="3">
    <source>
        <dbReference type="EMBL" id="TIA91626.1"/>
    </source>
</evidence>
<organism evidence="3 4">
    <name type="scientific">Wallemia hederae</name>
    <dbReference type="NCBI Taxonomy" id="1540922"/>
    <lineage>
        <taxon>Eukaryota</taxon>
        <taxon>Fungi</taxon>
        <taxon>Dikarya</taxon>
        <taxon>Basidiomycota</taxon>
        <taxon>Wallemiomycotina</taxon>
        <taxon>Wallemiomycetes</taxon>
        <taxon>Wallemiales</taxon>
        <taxon>Wallemiaceae</taxon>
        <taxon>Wallemia</taxon>
    </lineage>
</organism>
<keyword evidence="4" id="KW-1185">Reference proteome</keyword>
<reference evidence="3 4" key="1">
    <citation type="submission" date="2019-03" db="EMBL/GenBank/DDBJ databases">
        <title>Sequencing 23 genomes of Wallemia ichthyophaga.</title>
        <authorList>
            <person name="Gostincar C."/>
        </authorList>
    </citation>
    <scope>NUCLEOTIDE SEQUENCE [LARGE SCALE GENOMIC DNA]</scope>
    <source>
        <strain evidence="3 4">EXF-5753</strain>
    </source>
</reference>
<feature type="domain" description="SAC" evidence="2">
    <location>
        <begin position="125"/>
        <end position="452"/>
    </location>
</feature>
<dbReference type="GO" id="GO:0046856">
    <property type="term" value="P:phosphatidylinositol dephosphorylation"/>
    <property type="evidence" value="ECO:0007669"/>
    <property type="project" value="TreeGrafter"/>
</dbReference>
<evidence type="ECO:0000256" key="1">
    <source>
        <dbReference type="SAM" id="Phobius"/>
    </source>
</evidence>
<dbReference type="GO" id="GO:0043812">
    <property type="term" value="F:phosphatidylinositol-4-phosphate phosphatase activity"/>
    <property type="evidence" value="ECO:0007669"/>
    <property type="project" value="TreeGrafter"/>
</dbReference>
<comment type="caution">
    <text evidence="3">The sequence shown here is derived from an EMBL/GenBank/DDBJ whole genome shotgun (WGS) entry which is preliminary data.</text>
</comment>
<dbReference type="PROSITE" id="PS50275">
    <property type="entry name" value="SAC"/>
    <property type="match status" value="1"/>
</dbReference>
<name>A0A4T0FX75_9BASI</name>
<feature type="transmembrane region" description="Helical" evidence="1">
    <location>
        <begin position="524"/>
        <end position="542"/>
    </location>
</feature>
<dbReference type="GO" id="GO:0005783">
    <property type="term" value="C:endoplasmic reticulum"/>
    <property type="evidence" value="ECO:0007669"/>
    <property type="project" value="TreeGrafter"/>
</dbReference>
<gene>
    <name evidence="3" type="ORF">E3P99_01035</name>
</gene>
<evidence type="ECO:0000259" key="2">
    <source>
        <dbReference type="PROSITE" id="PS50275"/>
    </source>
</evidence>
<dbReference type="Pfam" id="PF02383">
    <property type="entry name" value="Syja_N"/>
    <property type="match status" value="1"/>
</dbReference>
<proteinExistence type="predicted"/>
<evidence type="ECO:0000313" key="4">
    <source>
        <dbReference type="Proteomes" id="UP000310189"/>
    </source>
</evidence>
<keyword evidence="1" id="KW-0472">Membrane</keyword>
<dbReference type="AlphaFoldDB" id="A0A4T0FX75"/>
<feature type="transmembrane region" description="Helical" evidence="1">
    <location>
        <begin position="551"/>
        <end position="569"/>
    </location>
</feature>
<keyword evidence="1" id="KW-0812">Transmembrane</keyword>
<sequence length="632" mass="70639">GYLTVHSLTSPQAYTLEPVSNDNSGAAKAQSLAIDRVTRDIKLVDSPKEMHQNVDSSITLYGVLGVINLSTTPFLIAISDRELAGSIDGNEIYRATDFKMFPVDRSSSLSQLLKHPIDGVLLGLLKAHFKDGNFYFSNTYDVTSSLQRQQDNREGAMHQRADDRFFWNKHLQKALIDSDADLSSFILPVIYGFLEIKPTSIFGQPLSMTLIARRSRFRAGTRYFSRGIDKDGNVSNFNETEQIAQIGSGGKLYSHVQCRGSVPIYWSEINTLRYKPDLQIMDVPQSTESLRLHLSSLVEHYGKVTCINLVNQKGYEKPVKEWFENALNKLNHPHTDYQYFDFHSECSKMRWDRIQILIDRLEGDLKAQEYFKKDGESVSKKQQSVFRTNCMDCLDRTNVVQSAVAKVVLSAQLADAGLVGPGDQIQDDVGFIFLFRNIWADHADAVSVTYSGTGALKTDFTRTGRRTVEGAFWDLVNSVTRYVKNNYYDGARQDAFDLVLGGWSPAVSNPTTILSDKRSAVTRAVPYILTYSLLMLVSGVVLPKERSKSMLTFYVLFTNLVALSATYVIKNGREYVAWPKLNRLDSVIGYQGPGYRGPVHGAGFARSVGSSGLRISQSSSVEEIELGGKKAM</sequence>